<feature type="compositionally biased region" description="Polar residues" evidence="1">
    <location>
        <begin position="52"/>
        <end position="61"/>
    </location>
</feature>
<evidence type="ECO:0000256" key="1">
    <source>
        <dbReference type="SAM" id="MobiDB-lite"/>
    </source>
</evidence>
<reference evidence="3 4" key="1">
    <citation type="journal article" date="2015" name="Nature">
        <title>rRNA introns, odd ribosomes, and small enigmatic genomes across a large radiation of phyla.</title>
        <authorList>
            <person name="Brown C.T."/>
            <person name="Hug L.A."/>
            <person name="Thomas B.C."/>
            <person name="Sharon I."/>
            <person name="Castelle C.J."/>
            <person name="Singh A."/>
            <person name="Wilkins M.J."/>
            <person name="Williams K.H."/>
            <person name="Banfield J.F."/>
        </authorList>
    </citation>
    <scope>NUCLEOTIDE SEQUENCE [LARGE SCALE GENOMIC DNA]</scope>
</reference>
<comment type="caution">
    <text evidence="3">The sequence shown here is derived from an EMBL/GenBank/DDBJ whole genome shotgun (WGS) entry which is preliminary data.</text>
</comment>
<dbReference type="AlphaFoldDB" id="A0A0G0P8G8"/>
<name>A0A0G0P8G8_UNCC2</name>
<evidence type="ECO:0000313" key="3">
    <source>
        <dbReference type="EMBL" id="KKQ94434.1"/>
    </source>
</evidence>
<organism evidence="3 4">
    <name type="scientific">candidate division CPR2 bacterium GW2011_GWC2_39_10</name>
    <dbReference type="NCBI Taxonomy" id="1618345"/>
    <lineage>
        <taxon>Bacteria</taxon>
        <taxon>Bacteria division CPR2</taxon>
    </lineage>
</organism>
<evidence type="ECO:0000256" key="2">
    <source>
        <dbReference type="SAM" id="Phobius"/>
    </source>
</evidence>
<keyword evidence="2" id="KW-1133">Transmembrane helix</keyword>
<evidence type="ECO:0000313" key="4">
    <source>
        <dbReference type="Proteomes" id="UP000034207"/>
    </source>
</evidence>
<feature type="transmembrane region" description="Helical" evidence="2">
    <location>
        <begin position="12"/>
        <end position="32"/>
    </location>
</feature>
<dbReference type="EMBL" id="LBVV01000010">
    <property type="protein sequence ID" value="KKQ94434.1"/>
    <property type="molecule type" value="Genomic_DNA"/>
</dbReference>
<sequence>MENRQNRTFALWLIIAMVAITALIGLGSWLIAGKIMKANNAGQQAIEDSGSEESPTPSENP</sequence>
<dbReference type="Proteomes" id="UP000034207">
    <property type="component" value="Unassembled WGS sequence"/>
</dbReference>
<gene>
    <name evidence="3" type="ORF">UT18_C0010G0006</name>
</gene>
<proteinExistence type="predicted"/>
<accession>A0A0G0P8G8</accession>
<keyword evidence="2" id="KW-0472">Membrane</keyword>
<feature type="region of interest" description="Disordered" evidence="1">
    <location>
        <begin position="42"/>
        <end position="61"/>
    </location>
</feature>
<keyword evidence="2" id="KW-0812">Transmembrane</keyword>
<protein>
    <submittedName>
        <fullName evidence="3">Uncharacterized protein</fullName>
    </submittedName>
</protein>